<proteinExistence type="inferred from homology"/>
<organism evidence="6 7">
    <name type="scientific">Rhipicephalus sanguineus</name>
    <name type="common">Brown dog tick</name>
    <name type="synonym">Ixodes sanguineus</name>
    <dbReference type="NCBI Taxonomy" id="34632"/>
    <lineage>
        <taxon>Eukaryota</taxon>
        <taxon>Metazoa</taxon>
        <taxon>Ecdysozoa</taxon>
        <taxon>Arthropoda</taxon>
        <taxon>Chelicerata</taxon>
        <taxon>Arachnida</taxon>
        <taxon>Acari</taxon>
        <taxon>Parasitiformes</taxon>
        <taxon>Ixodida</taxon>
        <taxon>Ixodoidea</taxon>
        <taxon>Ixodidae</taxon>
        <taxon>Rhipicephalinae</taxon>
        <taxon>Rhipicephalus</taxon>
        <taxon>Rhipicephalus</taxon>
    </lineage>
</organism>
<evidence type="ECO:0000313" key="7">
    <source>
        <dbReference type="Proteomes" id="UP000821837"/>
    </source>
</evidence>
<keyword evidence="3" id="KW-0408">Iron</keyword>
<comment type="similarity">
    <text evidence="1">Belongs to the cytochrome P450 family.</text>
</comment>
<keyword evidence="4" id="KW-0560">Oxidoreductase</keyword>
<dbReference type="GO" id="GO:0020037">
    <property type="term" value="F:heme binding"/>
    <property type="evidence" value="ECO:0007669"/>
    <property type="project" value="InterPro"/>
</dbReference>
<keyword evidence="2" id="KW-0479">Metal-binding</keyword>
<evidence type="ECO:0000256" key="2">
    <source>
        <dbReference type="ARBA" id="ARBA00022723"/>
    </source>
</evidence>
<evidence type="ECO:0000256" key="5">
    <source>
        <dbReference type="SAM" id="Phobius"/>
    </source>
</evidence>
<reference evidence="6" key="1">
    <citation type="journal article" date="2020" name="Cell">
        <title>Large-Scale Comparative Analyses of Tick Genomes Elucidate Their Genetic Diversity and Vector Capacities.</title>
        <authorList>
            <consortium name="Tick Genome and Microbiome Consortium (TIGMIC)"/>
            <person name="Jia N."/>
            <person name="Wang J."/>
            <person name="Shi W."/>
            <person name="Du L."/>
            <person name="Sun Y."/>
            <person name="Zhan W."/>
            <person name="Jiang J.F."/>
            <person name="Wang Q."/>
            <person name="Zhang B."/>
            <person name="Ji P."/>
            <person name="Bell-Sakyi L."/>
            <person name="Cui X.M."/>
            <person name="Yuan T.T."/>
            <person name="Jiang B.G."/>
            <person name="Yang W.F."/>
            <person name="Lam T.T."/>
            <person name="Chang Q.C."/>
            <person name="Ding S.J."/>
            <person name="Wang X.J."/>
            <person name="Zhu J.G."/>
            <person name="Ruan X.D."/>
            <person name="Zhao L."/>
            <person name="Wei J.T."/>
            <person name="Ye R.Z."/>
            <person name="Que T.C."/>
            <person name="Du C.H."/>
            <person name="Zhou Y.H."/>
            <person name="Cheng J.X."/>
            <person name="Dai P.F."/>
            <person name="Guo W.B."/>
            <person name="Han X.H."/>
            <person name="Huang E.J."/>
            <person name="Li L.F."/>
            <person name="Wei W."/>
            <person name="Gao Y.C."/>
            <person name="Liu J.Z."/>
            <person name="Shao H.Z."/>
            <person name="Wang X."/>
            <person name="Wang C.C."/>
            <person name="Yang T.C."/>
            <person name="Huo Q.B."/>
            <person name="Li W."/>
            <person name="Chen H.Y."/>
            <person name="Chen S.E."/>
            <person name="Zhou L.G."/>
            <person name="Ni X.B."/>
            <person name="Tian J.H."/>
            <person name="Sheng Y."/>
            <person name="Liu T."/>
            <person name="Pan Y.S."/>
            <person name="Xia L.Y."/>
            <person name="Li J."/>
            <person name="Zhao F."/>
            <person name="Cao W.C."/>
        </authorList>
    </citation>
    <scope>NUCLEOTIDE SEQUENCE</scope>
    <source>
        <strain evidence="6">Rsan-2018</strain>
    </source>
</reference>
<dbReference type="InterPro" id="IPR001128">
    <property type="entry name" value="Cyt_P450"/>
</dbReference>
<dbReference type="Gene3D" id="1.10.630.10">
    <property type="entry name" value="Cytochrome P450"/>
    <property type="match status" value="1"/>
</dbReference>
<keyword evidence="7" id="KW-1185">Reference proteome</keyword>
<evidence type="ECO:0000256" key="1">
    <source>
        <dbReference type="ARBA" id="ARBA00010617"/>
    </source>
</evidence>
<dbReference type="GO" id="GO:0005506">
    <property type="term" value="F:iron ion binding"/>
    <property type="evidence" value="ECO:0007669"/>
    <property type="project" value="InterPro"/>
</dbReference>
<dbReference type="InterPro" id="IPR050182">
    <property type="entry name" value="Cytochrome_P450_fam2"/>
</dbReference>
<accession>A0A9D4Q3Y1</accession>
<sequence length="202" mass="22184">MDLVWGAAVAVASVIALALALFSWRRSSGVNARIPQGACLPPGPRGLPLVGDVATFLGNLTPQKGFAWSQTHGPVISRHLPYHVVTYRDRDVGDFMDAYLRNCDEGGRDMKPRYSMSSLIGNAGSLVLAGGSAVSAVLVRLLLLLATNVDTVQDRIHREIDDFIGSERQPTWEDRHFTPYTLATIWEAHRWNTLLPLGAPRR</sequence>
<dbReference type="Proteomes" id="UP000821837">
    <property type="component" value="Chromosome 3"/>
</dbReference>
<gene>
    <name evidence="6" type="ORF">HPB52_024001</name>
</gene>
<dbReference type="AlphaFoldDB" id="A0A9D4Q3Y1"/>
<keyword evidence="4" id="KW-0503">Monooxygenase</keyword>
<keyword evidence="5" id="KW-1133">Transmembrane helix</keyword>
<dbReference type="SUPFAM" id="SSF48264">
    <property type="entry name" value="Cytochrome P450"/>
    <property type="match status" value="1"/>
</dbReference>
<dbReference type="PANTHER" id="PTHR24300:SF375">
    <property type="entry name" value="CYTOCHROME P450 FAMILY"/>
    <property type="match status" value="1"/>
</dbReference>
<dbReference type="GO" id="GO:0005737">
    <property type="term" value="C:cytoplasm"/>
    <property type="evidence" value="ECO:0007669"/>
    <property type="project" value="TreeGrafter"/>
</dbReference>
<comment type="caution">
    <text evidence="6">The sequence shown here is derived from an EMBL/GenBank/DDBJ whole genome shotgun (WGS) entry which is preliminary data.</text>
</comment>
<dbReference type="InterPro" id="IPR036396">
    <property type="entry name" value="Cyt_P450_sf"/>
</dbReference>
<dbReference type="EMBL" id="JABSTV010001249">
    <property type="protein sequence ID" value="KAH7963963.1"/>
    <property type="molecule type" value="Genomic_DNA"/>
</dbReference>
<dbReference type="GO" id="GO:0016712">
    <property type="term" value="F:oxidoreductase activity, acting on paired donors, with incorporation or reduction of molecular oxygen, reduced flavin or flavoprotein as one donor, and incorporation of one atom of oxygen"/>
    <property type="evidence" value="ECO:0007669"/>
    <property type="project" value="TreeGrafter"/>
</dbReference>
<dbReference type="PANTHER" id="PTHR24300">
    <property type="entry name" value="CYTOCHROME P450 508A4-RELATED"/>
    <property type="match status" value="1"/>
</dbReference>
<dbReference type="VEuPathDB" id="VectorBase:RSAN_047055"/>
<evidence type="ECO:0008006" key="8">
    <source>
        <dbReference type="Google" id="ProtNLM"/>
    </source>
</evidence>
<name>A0A9D4Q3Y1_RHISA</name>
<evidence type="ECO:0000256" key="4">
    <source>
        <dbReference type="ARBA" id="ARBA00023033"/>
    </source>
</evidence>
<dbReference type="Pfam" id="PF00067">
    <property type="entry name" value="p450"/>
    <property type="match status" value="1"/>
</dbReference>
<evidence type="ECO:0000256" key="3">
    <source>
        <dbReference type="ARBA" id="ARBA00023004"/>
    </source>
</evidence>
<dbReference type="GO" id="GO:0006805">
    <property type="term" value="P:xenobiotic metabolic process"/>
    <property type="evidence" value="ECO:0007669"/>
    <property type="project" value="TreeGrafter"/>
</dbReference>
<dbReference type="GO" id="GO:0006082">
    <property type="term" value="P:organic acid metabolic process"/>
    <property type="evidence" value="ECO:0007669"/>
    <property type="project" value="TreeGrafter"/>
</dbReference>
<evidence type="ECO:0000313" key="6">
    <source>
        <dbReference type="EMBL" id="KAH7963963.1"/>
    </source>
</evidence>
<keyword evidence="5" id="KW-0812">Transmembrane</keyword>
<protein>
    <recommendedName>
        <fullName evidence="8">Cytochrome P450</fullName>
    </recommendedName>
</protein>
<feature type="transmembrane region" description="Helical" evidence="5">
    <location>
        <begin position="6"/>
        <end position="24"/>
    </location>
</feature>
<feature type="transmembrane region" description="Helical" evidence="5">
    <location>
        <begin position="119"/>
        <end position="146"/>
    </location>
</feature>
<reference evidence="6" key="2">
    <citation type="submission" date="2021-09" db="EMBL/GenBank/DDBJ databases">
        <authorList>
            <person name="Jia N."/>
            <person name="Wang J."/>
            <person name="Shi W."/>
            <person name="Du L."/>
            <person name="Sun Y."/>
            <person name="Zhan W."/>
            <person name="Jiang J."/>
            <person name="Wang Q."/>
            <person name="Zhang B."/>
            <person name="Ji P."/>
            <person name="Sakyi L.B."/>
            <person name="Cui X."/>
            <person name="Yuan T."/>
            <person name="Jiang B."/>
            <person name="Yang W."/>
            <person name="Lam T.T.-Y."/>
            <person name="Chang Q."/>
            <person name="Ding S."/>
            <person name="Wang X."/>
            <person name="Zhu J."/>
            <person name="Ruan X."/>
            <person name="Zhao L."/>
            <person name="Wei J."/>
            <person name="Que T."/>
            <person name="Du C."/>
            <person name="Cheng J."/>
            <person name="Dai P."/>
            <person name="Han X."/>
            <person name="Huang E."/>
            <person name="Gao Y."/>
            <person name="Liu J."/>
            <person name="Shao H."/>
            <person name="Ye R."/>
            <person name="Li L."/>
            <person name="Wei W."/>
            <person name="Wang X."/>
            <person name="Wang C."/>
            <person name="Huo Q."/>
            <person name="Li W."/>
            <person name="Guo W."/>
            <person name="Chen H."/>
            <person name="Chen S."/>
            <person name="Zhou L."/>
            <person name="Zhou L."/>
            <person name="Ni X."/>
            <person name="Tian J."/>
            <person name="Zhou Y."/>
            <person name="Sheng Y."/>
            <person name="Liu T."/>
            <person name="Pan Y."/>
            <person name="Xia L."/>
            <person name="Li J."/>
            <person name="Zhao F."/>
            <person name="Cao W."/>
        </authorList>
    </citation>
    <scope>NUCLEOTIDE SEQUENCE</scope>
    <source>
        <strain evidence="6">Rsan-2018</strain>
        <tissue evidence="6">Larvae</tissue>
    </source>
</reference>
<keyword evidence="5" id="KW-0472">Membrane</keyword>